<reference evidence="2" key="1">
    <citation type="journal article" date="2023" name="Mol. Phylogenet. Evol.">
        <title>Genome-scale phylogeny and comparative genomics of the fungal order Sordariales.</title>
        <authorList>
            <person name="Hensen N."/>
            <person name="Bonometti L."/>
            <person name="Westerberg I."/>
            <person name="Brannstrom I.O."/>
            <person name="Guillou S."/>
            <person name="Cros-Aarteil S."/>
            <person name="Calhoun S."/>
            <person name="Haridas S."/>
            <person name="Kuo A."/>
            <person name="Mondo S."/>
            <person name="Pangilinan J."/>
            <person name="Riley R."/>
            <person name="LaButti K."/>
            <person name="Andreopoulos B."/>
            <person name="Lipzen A."/>
            <person name="Chen C."/>
            <person name="Yan M."/>
            <person name="Daum C."/>
            <person name="Ng V."/>
            <person name="Clum A."/>
            <person name="Steindorff A."/>
            <person name="Ohm R.A."/>
            <person name="Martin F."/>
            <person name="Silar P."/>
            <person name="Natvig D.O."/>
            <person name="Lalanne C."/>
            <person name="Gautier V."/>
            <person name="Ament-Velasquez S.L."/>
            <person name="Kruys A."/>
            <person name="Hutchinson M.I."/>
            <person name="Powell A.J."/>
            <person name="Barry K."/>
            <person name="Miller A.N."/>
            <person name="Grigoriev I.V."/>
            <person name="Debuchy R."/>
            <person name="Gladieux P."/>
            <person name="Hiltunen Thoren M."/>
            <person name="Johannesson H."/>
        </authorList>
    </citation>
    <scope>NUCLEOTIDE SEQUENCE</scope>
    <source>
        <strain evidence="2">CBS 232.78</strain>
    </source>
</reference>
<feature type="compositionally biased region" description="Polar residues" evidence="1">
    <location>
        <begin position="37"/>
        <end position="48"/>
    </location>
</feature>
<evidence type="ECO:0000256" key="1">
    <source>
        <dbReference type="SAM" id="MobiDB-lite"/>
    </source>
</evidence>
<dbReference type="AlphaFoldDB" id="A0AAE0N6C5"/>
<dbReference type="Proteomes" id="UP001285441">
    <property type="component" value="Unassembled WGS sequence"/>
</dbReference>
<sequence length="173" mass="19874">MPSVAQETPSSQSCKKRRRDDQDEGRGHTDIQPSLPFHQNVSNNINTEETFDHGPLFHQLPLSMRITMPMKRQRTYEKDEEATRPESISSHTFQKRQSRSPTTGINRLGMNRCHICSRKPTKKNELDQYADCQGCGQRACFKKLQTTQEKTTRMHTMVSNSDKITNLSLHQAG</sequence>
<accession>A0AAE0N6C5</accession>
<evidence type="ECO:0000313" key="3">
    <source>
        <dbReference type="Proteomes" id="UP001285441"/>
    </source>
</evidence>
<comment type="caution">
    <text evidence="2">The sequence shown here is derived from an EMBL/GenBank/DDBJ whole genome shotgun (WGS) entry which is preliminary data.</text>
</comment>
<gene>
    <name evidence="2" type="ORF">B0H63DRAFT_527289</name>
</gene>
<feature type="compositionally biased region" description="Basic and acidic residues" evidence="1">
    <location>
        <begin position="74"/>
        <end position="84"/>
    </location>
</feature>
<protein>
    <submittedName>
        <fullName evidence="2">Uncharacterized protein</fullName>
    </submittedName>
</protein>
<reference evidence="2" key="2">
    <citation type="submission" date="2023-06" db="EMBL/GenBank/DDBJ databases">
        <authorList>
            <consortium name="Lawrence Berkeley National Laboratory"/>
            <person name="Haridas S."/>
            <person name="Hensen N."/>
            <person name="Bonometti L."/>
            <person name="Westerberg I."/>
            <person name="Brannstrom I.O."/>
            <person name="Guillou S."/>
            <person name="Cros-Aarteil S."/>
            <person name="Calhoun S."/>
            <person name="Kuo A."/>
            <person name="Mondo S."/>
            <person name="Pangilinan J."/>
            <person name="Riley R."/>
            <person name="LaButti K."/>
            <person name="Andreopoulos B."/>
            <person name="Lipzen A."/>
            <person name="Chen C."/>
            <person name="Yanf M."/>
            <person name="Daum C."/>
            <person name="Ng V."/>
            <person name="Clum A."/>
            <person name="Steindorff A."/>
            <person name="Ohm R."/>
            <person name="Martin F."/>
            <person name="Silar P."/>
            <person name="Natvig D."/>
            <person name="Lalanne C."/>
            <person name="Gautier V."/>
            <person name="Ament-velasquez S.L."/>
            <person name="Kruys A."/>
            <person name="Hutchinson M.I."/>
            <person name="Powell A.J."/>
            <person name="Barry K."/>
            <person name="Miller A.N."/>
            <person name="Grigoriev I.V."/>
            <person name="Debuchy R."/>
            <person name="Gladieux P."/>
            <person name="Thoren M.H."/>
            <person name="Johannesson H."/>
        </authorList>
    </citation>
    <scope>NUCLEOTIDE SEQUENCE</scope>
    <source>
        <strain evidence="2">CBS 232.78</strain>
    </source>
</reference>
<organism evidence="2 3">
    <name type="scientific">Podospora didyma</name>
    <dbReference type="NCBI Taxonomy" id="330526"/>
    <lineage>
        <taxon>Eukaryota</taxon>
        <taxon>Fungi</taxon>
        <taxon>Dikarya</taxon>
        <taxon>Ascomycota</taxon>
        <taxon>Pezizomycotina</taxon>
        <taxon>Sordariomycetes</taxon>
        <taxon>Sordariomycetidae</taxon>
        <taxon>Sordariales</taxon>
        <taxon>Podosporaceae</taxon>
        <taxon>Podospora</taxon>
    </lineage>
</organism>
<dbReference type="EMBL" id="JAULSW010000008">
    <property type="protein sequence ID" value="KAK3372447.1"/>
    <property type="molecule type" value="Genomic_DNA"/>
</dbReference>
<feature type="compositionally biased region" description="Basic and acidic residues" evidence="1">
    <location>
        <begin position="19"/>
        <end position="29"/>
    </location>
</feature>
<feature type="region of interest" description="Disordered" evidence="1">
    <location>
        <begin position="1"/>
        <end position="52"/>
    </location>
</feature>
<name>A0AAE0N6C5_9PEZI</name>
<feature type="compositionally biased region" description="Polar residues" evidence="1">
    <location>
        <begin position="1"/>
        <end position="13"/>
    </location>
</feature>
<feature type="region of interest" description="Disordered" evidence="1">
    <location>
        <begin position="72"/>
        <end position="106"/>
    </location>
</feature>
<keyword evidence="3" id="KW-1185">Reference proteome</keyword>
<evidence type="ECO:0000313" key="2">
    <source>
        <dbReference type="EMBL" id="KAK3372447.1"/>
    </source>
</evidence>
<proteinExistence type="predicted"/>